<proteinExistence type="predicted"/>
<gene>
    <name evidence="2" type="ORF">FRZ54_17760</name>
</gene>
<evidence type="ECO:0000259" key="1">
    <source>
        <dbReference type="Pfam" id="PF07883"/>
    </source>
</evidence>
<feature type="domain" description="Cupin type-2" evidence="1">
    <location>
        <begin position="34"/>
        <end position="101"/>
    </location>
</feature>
<dbReference type="PANTHER" id="PTHR36440">
    <property type="entry name" value="PUTATIVE (AFU_ORTHOLOGUE AFUA_8G07350)-RELATED"/>
    <property type="match status" value="1"/>
</dbReference>
<accession>A0A5B8UZ96</accession>
<protein>
    <submittedName>
        <fullName evidence="2">Cupin domain-containing protein</fullName>
    </submittedName>
</protein>
<evidence type="ECO:0000313" key="2">
    <source>
        <dbReference type="EMBL" id="QEC64342.1"/>
    </source>
</evidence>
<dbReference type="PANTHER" id="PTHR36440:SF1">
    <property type="entry name" value="PUTATIVE (AFU_ORTHOLOGUE AFUA_8G07350)-RELATED"/>
    <property type="match status" value="1"/>
</dbReference>
<dbReference type="RefSeq" id="WP_147033060.1">
    <property type="nucleotide sequence ID" value="NZ_CP042436.1"/>
</dbReference>
<dbReference type="InterPro" id="IPR013096">
    <property type="entry name" value="Cupin_2"/>
</dbReference>
<dbReference type="Proteomes" id="UP000321479">
    <property type="component" value="Chromosome"/>
</dbReference>
<dbReference type="AlphaFoldDB" id="A0A5B8UZ96"/>
<keyword evidence="3" id="KW-1185">Reference proteome</keyword>
<name>A0A5B8UZ96_9SPHI</name>
<dbReference type="Gene3D" id="2.60.120.10">
    <property type="entry name" value="Jelly Rolls"/>
    <property type="match status" value="1"/>
</dbReference>
<dbReference type="InterPro" id="IPR053146">
    <property type="entry name" value="QDO-like"/>
</dbReference>
<dbReference type="InterPro" id="IPR011051">
    <property type="entry name" value="RmlC_Cupin_sf"/>
</dbReference>
<sequence length="183" mass="20675">MDTSIRKIYNPIQKDHVTFLKTSAETDGEYTLVEVELADGGGVGLHYHKTYSEKFDCIEGEVQIALGKKMRILKPGESATAEPNVNHLFRNRSGSPCKFLVELRPASEGFERSLQIGYGLANDGQCKPNGFPKDKLALAWLFDISESNLPGWMSVLEFVLRKQAKKARKKHIDKELIARYVRF</sequence>
<evidence type="ECO:0000313" key="3">
    <source>
        <dbReference type="Proteomes" id="UP000321479"/>
    </source>
</evidence>
<dbReference type="InterPro" id="IPR014710">
    <property type="entry name" value="RmlC-like_jellyroll"/>
</dbReference>
<dbReference type="SUPFAM" id="SSF51182">
    <property type="entry name" value="RmlC-like cupins"/>
    <property type="match status" value="1"/>
</dbReference>
<dbReference type="KEGG" id="mgin:FRZ54_17760"/>
<dbReference type="Pfam" id="PF07883">
    <property type="entry name" value="Cupin_2"/>
    <property type="match status" value="1"/>
</dbReference>
<dbReference type="EMBL" id="CP042436">
    <property type="protein sequence ID" value="QEC64342.1"/>
    <property type="molecule type" value="Genomic_DNA"/>
</dbReference>
<reference evidence="2 3" key="1">
    <citation type="journal article" date="2017" name="Curr. Microbiol.">
        <title>Mucilaginibacter ginsenosidivorans sp. nov., Isolated from Soil of Ginseng Field.</title>
        <authorList>
            <person name="Kim M.M."/>
            <person name="Siddiqi M.Z."/>
            <person name="Im W.T."/>
        </authorList>
    </citation>
    <scope>NUCLEOTIDE SEQUENCE [LARGE SCALE GENOMIC DNA]</scope>
    <source>
        <strain evidence="2 3">Gsoil 3017</strain>
    </source>
</reference>
<dbReference type="OrthoDB" id="72027at2"/>
<organism evidence="2 3">
    <name type="scientific">Mucilaginibacter ginsenosidivorans</name>
    <dbReference type="NCBI Taxonomy" id="398053"/>
    <lineage>
        <taxon>Bacteria</taxon>
        <taxon>Pseudomonadati</taxon>
        <taxon>Bacteroidota</taxon>
        <taxon>Sphingobacteriia</taxon>
        <taxon>Sphingobacteriales</taxon>
        <taxon>Sphingobacteriaceae</taxon>
        <taxon>Mucilaginibacter</taxon>
    </lineage>
</organism>